<name>E4X7F7_OIKDI</name>
<dbReference type="GO" id="GO:0005634">
    <property type="term" value="C:nucleus"/>
    <property type="evidence" value="ECO:0007669"/>
    <property type="project" value="TreeGrafter"/>
</dbReference>
<dbReference type="GO" id="GO:0046974">
    <property type="term" value="F:histone H3K9 methyltransferase activity"/>
    <property type="evidence" value="ECO:0007669"/>
    <property type="project" value="TreeGrafter"/>
</dbReference>
<keyword evidence="2" id="KW-1185">Reference proteome</keyword>
<dbReference type="PANTHER" id="PTHR46307">
    <property type="entry name" value="G9A, ISOFORM B"/>
    <property type="match status" value="1"/>
</dbReference>
<dbReference type="Gene3D" id="2.170.270.10">
    <property type="entry name" value="SET domain"/>
    <property type="match status" value="1"/>
</dbReference>
<dbReference type="OrthoDB" id="16287at2759"/>
<dbReference type="GO" id="GO:0002039">
    <property type="term" value="F:p53 binding"/>
    <property type="evidence" value="ECO:0007669"/>
    <property type="project" value="InterPro"/>
</dbReference>
<dbReference type="InterPro" id="IPR043550">
    <property type="entry name" value="EHMT1/EHMT2"/>
</dbReference>
<accession>E4X7F7</accession>
<organism evidence="1">
    <name type="scientific">Oikopleura dioica</name>
    <name type="common">Tunicate</name>
    <dbReference type="NCBI Taxonomy" id="34765"/>
    <lineage>
        <taxon>Eukaryota</taxon>
        <taxon>Metazoa</taxon>
        <taxon>Chordata</taxon>
        <taxon>Tunicata</taxon>
        <taxon>Appendicularia</taxon>
        <taxon>Copelata</taxon>
        <taxon>Oikopleuridae</taxon>
        <taxon>Oikopleura</taxon>
    </lineage>
</organism>
<dbReference type="Proteomes" id="UP000001307">
    <property type="component" value="Unassembled WGS sequence"/>
</dbReference>
<dbReference type="AlphaFoldDB" id="E4X7F7"/>
<protein>
    <recommendedName>
        <fullName evidence="3">SET domain-containing protein</fullName>
    </recommendedName>
</protein>
<dbReference type="SUPFAM" id="SSF82199">
    <property type="entry name" value="SET domain"/>
    <property type="match status" value="1"/>
</dbReference>
<proteinExistence type="predicted"/>
<dbReference type="GO" id="GO:0000785">
    <property type="term" value="C:chromatin"/>
    <property type="evidence" value="ECO:0007669"/>
    <property type="project" value="TreeGrafter"/>
</dbReference>
<evidence type="ECO:0000313" key="1">
    <source>
        <dbReference type="EMBL" id="CBY18629.1"/>
    </source>
</evidence>
<dbReference type="GO" id="GO:0000122">
    <property type="term" value="P:negative regulation of transcription by RNA polymerase II"/>
    <property type="evidence" value="ECO:0007669"/>
    <property type="project" value="TreeGrafter"/>
</dbReference>
<reference evidence="1" key="1">
    <citation type="journal article" date="2010" name="Science">
        <title>Plasticity of animal genome architecture unmasked by rapid evolution of a pelagic tunicate.</title>
        <authorList>
            <person name="Denoeud F."/>
            <person name="Henriet S."/>
            <person name="Mungpakdee S."/>
            <person name="Aury J.M."/>
            <person name="Da Silva C."/>
            <person name="Brinkmann H."/>
            <person name="Mikhaleva J."/>
            <person name="Olsen L.C."/>
            <person name="Jubin C."/>
            <person name="Canestro C."/>
            <person name="Bouquet J.M."/>
            <person name="Danks G."/>
            <person name="Poulain J."/>
            <person name="Campsteijn C."/>
            <person name="Adamski M."/>
            <person name="Cross I."/>
            <person name="Yadetie F."/>
            <person name="Muffato M."/>
            <person name="Louis A."/>
            <person name="Butcher S."/>
            <person name="Tsagkogeorga G."/>
            <person name="Konrad A."/>
            <person name="Singh S."/>
            <person name="Jensen M.F."/>
            <person name="Cong E.H."/>
            <person name="Eikeseth-Otteraa H."/>
            <person name="Noel B."/>
            <person name="Anthouard V."/>
            <person name="Porcel B.M."/>
            <person name="Kachouri-Lafond R."/>
            <person name="Nishino A."/>
            <person name="Ugolini M."/>
            <person name="Chourrout P."/>
            <person name="Nishida H."/>
            <person name="Aasland R."/>
            <person name="Huzurbazar S."/>
            <person name="Westhof E."/>
            <person name="Delsuc F."/>
            <person name="Lehrach H."/>
            <person name="Reinhardt R."/>
            <person name="Weissenbach J."/>
            <person name="Roy S.W."/>
            <person name="Artiguenave F."/>
            <person name="Postlethwait J.H."/>
            <person name="Manak J.R."/>
            <person name="Thompson E.M."/>
            <person name="Jaillon O."/>
            <person name="Du Pasquier L."/>
            <person name="Boudinot P."/>
            <person name="Liberles D.A."/>
            <person name="Volff J.N."/>
            <person name="Philippe H."/>
            <person name="Lenhard B."/>
            <person name="Roest Crollius H."/>
            <person name="Wincker P."/>
            <person name="Chourrout D."/>
        </authorList>
    </citation>
    <scope>NUCLEOTIDE SEQUENCE [LARGE SCALE GENOMIC DNA]</scope>
</reference>
<dbReference type="PANTHER" id="PTHR46307:SF4">
    <property type="entry name" value="G9A, ISOFORM B"/>
    <property type="match status" value="1"/>
</dbReference>
<evidence type="ECO:0008006" key="3">
    <source>
        <dbReference type="Google" id="ProtNLM"/>
    </source>
</evidence>
<gene>
    <name evidence="1" type="ORF">GSOID_T00003492001</name>
</gene>
<dbReference type="EMBL" id="FN653028">
    <property type="protein sequence ID" value="CBY18629.1"/>
    <property type="molecule type" value="Genomic_DNA"/>
</dbReference>
<dbReference type="InParanoid" id="E4X7F7"/>
<sequence length="78" mass="9064">MRCASHAHFREQSRTSRILRRTFAKKARAPARECAISSPAIKDITKGEEIGFDYGEEFWKIKRSYFSCKCGSKKCKWS</sequence>
<dbReference type="InterPro" id="IPR046341">
    <property type="entry name" value="SET_dom_sf"/>
</dbReference>
<evidence type="ECO:0000313" key="2">
    <source>
        <dbReference type="Proteomes" id="UP000001307"/>
    </source>
</evidence>